<proteinExistence type="predicted"/>
<accession>A0ACB8TPX4</accession>
<evidence type="ECO:0000313" key="2">
    <source>
        <dbReference type="Proteomes" id="UP001055072"/>
    </source>
</evidence>
<keyword evidence="2" id="KW-1185">Reference proteome</keyword>
<dbReference type="Proteomes" id="UP001055072">
    <property type="component" value="Unassembled WGS sequence"/>
</dbReference>
<protein>
    <submittedName>
        <fullName evidence="1">Uncharacterized protein</fullName>
    </submittedName>
</protein>
<dbReference type="EMBL" id="MU274949">
    <property type="protein sequence ID" value="KAI0084011.1"/>
    <property type="molecule type" value="Genomic_DNA"/>
</dbReference>
<organism evidence="1 2">
    <name type="scientific">Irpex rosettiformis</name>
    <dbReference type="NCBI Taxonomy" id="378272"/>
    <lineage>
        <taxon>Eukaryota</taxon>
        <taxon>Fungi</taxon>
        <taxon>Dikarya</taxon>
        <taxon>Basidiomycota</taxon>
        <taxon>Agaricomycotina</taxon>
        <taxon>Agaricomycetes</taxon>
        <taxon>Polyporales</taxon>
        <taxon>Irpicaceae</taxon>
        <taxon>Irpex</taxon>
    </lineage>
</organism>
<sequence length="340" mass="38455">MPPSVKQLRIVNCVLCGFGLLVTALRLVIRYRRRKLWWDDFWIIAAALCTIVLMVANFYHTADPDSLPRSTKIAVYWLCIQFYYGVTWTSRLSILCTVIRITSTPYMRRFLHICAYLFGISWIILFAQVFWVCVPEQTWKNMPTPQCLLGDDVAVAQSITFIGTDAILVYAPVQLIWNARLPQGAKIRLIAIFAATILTTAASLYYIYAMLRINGITEEFAATVHDGISILVANLSVITSFVFGSVSASSSLEEHSPTAWPTFRRTPARSFGFISSLGPERAASPAHVQFHVEVERDYHTKSESLEQVLEGAGTFIRQDDNKDDMTIPEVIELRDMLKRV</sequence>
<comment type="caution">
    <text evidence="1">The sequence shown here is derived from an EMBL/GenBank/DDBJ whole genome shotgun (WGS) entry which is preliminary data.</text>
</comment>
<evidence type="ECO:0000313" key="1">
    <source>
        <dbReference type="EMBL" id="KAI0084011.1"/>
    </source>
</evidence>
<name>A0ACB8TPX4_9APHY</name>
<gene>
    <name evidence="1" type="ORF">BDY19DRAFT_601887</name>
</gene>
<reference evidence="1" key="1">
    <citation type="journal article" date="2021" name="Environ. Microbiol.">
        <title>Gene family expansions and transcriptome signatures uncover fungal adaptations to wood decay.</title>
        <authorList>
            <person name="Hage H."/>
            <person name="Miyauchi S."/>
            <person name="Viragh M."/>
            <person name="Drula E."/>
            <person name="Min B."/>
            <person name="Chaduli D."/>
            <person name="Navarro D."/>
            <person name="Favel A."/>
            <person name="Norest M."/>
            <person name="Lesage-Meessen L."/>
            <person name="Balint B."/>
            <person name="Merenyi Z."/>
            <person name="de Eugenio L."/>
            <person name="Morin E."/>
            <person name="Martinez A.T."/>
            <person name="Baldrian P."/>
            <person name="Stursova M."/>
            <person name="Martinez M.J."/>
            <person name="Novotny C."/>
            <person name="Magnuson J.K."/>
            <person name="Spatafora J.W."/>
            <person name="Maurice S."/>
            <person name="Pangilinan J."/>
            <person name="Andreopoulos W."/>
            <person name="LaButti K."/>
            <person name="Hundley H."/>
            <person name="Na H."/>
            <person name="Kuo A."/>
            <person name="Barry K."/>
            <person name="Lipzen A."/>
            <person name="Henrissat B."/>
            <person name="Riley R."/>
            <person name="Ahrendt S."/>
            <person name="Nagy L.G."/>
            <person name="Grigoriev I.V."/>
            <person name="Martin F."/>
            <person name="Rosso M.N."/>
        </authorList>
    </citation>
    <scope>NUCLEOTIDE SEQUENCE</scope>
    <source>
        <strain evidence="1">CBS 384.51</strain>
    </source>
</reference>